<dbReference type="SUPFAM" id="SSF48695">
    <property type="entry name" value="Multiheme cytochromes"/>
    <property type="match status" value="1"/>
</dbReference>
<dbReference type="HOGENOM" id="CLU_091283_5_0_9"/>
<dbReference type="EMBL" id="AEEH01000032">
    <property type="protein sequence ID" value="EFM25550.1"/>
    <property type="molecule type" value="Genomic_DNA"/>
</dbReference>
<dbReference type="Proteomes" id="UP000003280">
    <property type="component" value="Unassembled WGS sequence"/>
</dbReference>
<reference evidence="1 2" key="1">
    <citation type="submission" date="2010-07" db="EMBL/GenBank/DDBJ databases">
        <authorList>
            <person name="Muzny D."/>
            <person name="Qin X."/>
            <person name="Deng J."/>
            <person name="Jiang H."/>
            <person name="Liu Y."/>
            <person name="Qu J."/>
            <person name="Song X.-Z."/>
            <person name="Zhang L."/>
            <person name="Thornton R."/>
            <person name="Coyle M."/>
            <person name="Francisco L."/>
            <person name="Jackson L."/>
            <person name="Javaid M."/>
            <person name="Korchina V."/>
            <person name="Kovar C."/>
            <person name="Mata R."/>
            <person name="Mathew T."/>
            <person name="Ngo R."/>
            <person name="Nguyen L."/>
            <person name="Nguyen N."/>
            <person name="Okwuonu G."/>
            <person name="Ongeri F."/>
            <person name="Pham C."/>
            <person name="Simmons D."/>
            <person name="Wilczek-Boney K."/>
            <person name="Hale W."/>
            <person name="Jakkamsetti A."/>
            <person name="Pham P."/>
            <person name="Ruth R."/>
            <person name="San Lucas F."/>
            <person name="Warren J."/>
            <person name="Zhang J."/>
            <person name="Zhao Z."/>
            <person name="Zhou C."/>
            <person name="Zhu D."/>
            <person name="Lee S."/>
            <person name="Bess C."/>
            <person name="Blankenburg K."/>
            <person name="Forbes L."/>
            <person name="Fu Q."/>
            <person name="Gubbala S."/>
            <person name="Hirani K."/>
            <person name="Jayaseelan J.C."/>
            <person name="Lara F."/>
            <person name="Munidasa M."/>
            <person name="Palculict T."/>
            <person name="Patil S."/>
            <person name="Pu L.-L."/>
            <person name="Saada N."/>
            <person name="Tang L."/>
            <person name="Weissenberger G."/>
            <person name="Zhu Y."/>
            <person name="Hemphill L."/>
            <person name="Shang Y."/>
            <person name="Youmans B."/>
            <person name="Ayvaz T."/>
            <person name="Ross M."/>
            <person name="Santibanez J."/>
            <person name="Aqrawi P."/>
            <person name="Gross S."/>
            <person name="Joshi V."/>
            <person name="Fowler G."/>
            <person name="Nazareth L."/>
            <person name="Reid J."/>
            <person name="Worley K."/>
            <person name="Petrosino J."/>
            <person name="Highlander S."/>
            <person name="Gibbs R."/>
        </authorList>
    </citation>
    <scope>NUCLEOTIDE SEQUENCE [LARGE SCALE GENOMIC DNA]</scope>
    <source>
        <strain evidence="1 2">ATCC BAA-1640</strain>
    </source>
</reference>
<dbReference type="Pfam" id="PF09719">
    <property type="entry name" value="C_GCAxxG_C_C"/>
    <property type="match status" value="1"/>
</dbReference>
<keyword evidence="2" id="KW-1185">Reference proteome</keyword>
<dbReference type="InterPro" id="IPR010181">
    <property type="entry name" value="CGCAxxGCC_motif"/>
</dbReference>
<accession>E0NKY2</accession>
<comment type="caution">
    <text evidence="1">The sequence shown here is derived from an EMBL/GenBank/DDBJ whole genome shotgun (WGS) entry which is preliminary data.</text>
</comment>
<dbReference type="RefSeq" id="WP_008901636.1">
    <property type="nucleotide sequence ID" value="NZ_GL397071.1"/>
</dbReference>
<protein>
    <submittedName>
        <fullName evidence="1">Oxidoreductase</fullName>
    </submittedName>
</protein>
<evidence type="ECO:0000313" key="1">
    <source>
        <dbReference type="EMBL" id="EFM25550.1"/>
    </source>
</evidence>
<dbReference type="AlphaFoldDB" id="E0NKY2"/>
<dbReference type="InterPro" id="IPR036280">
    <property type="entry name" value="Multihaem_cyt_sf"/>
</dbReference>
<dbReference type="NCBIfam" id="TIGR01909">
    <property type="entry name" value="C_GCAxxG_C_C"/>
    <property type="match status" value="1"/>
</dbReference>
<gene>
    <name evidence="1" type="ORF">HMPREF9225_0821</name>
</gene>
<sequence>MLSKIFLRYMDEAANHIGPMYNCAEAIILAVDEEYKLNLPEELVKSVAGFGGGMGAGSTCGYLTGAISALSLIFGPEDPPYGTMDLAGICAIYVENFEKLGSTINCVDLIAENPPCIDMGVKSLDLLQEVIEQNKTK</sequence>
<proteinExistence type="predicted"/>
<name>E0NKY2_9FIRM</name>
<dbReference type="STRING" id="862517.HMPREF9225_0821"/>
<dbReference type="eggNOG" id="COG2221">
    <property type="taxonomic scope" value="Bacteria"/>
</dbReference>
<evidence type="ECO:0000313" key="2">
    <source>
        <dbReference type="Proteomes" id="UP000003280"/>
    </source>
</evidence>
<organism evidence="1 2">
    <name type="scientific">Peptoniphilus duerdenii ATCC BAA-1640</name>
    <dbReference type="NCBI Taxonomy" id="862517"/>
    <lineage>
        <taxon>Bacteria</taxon>
        <taxon>Bacillati</taxon>
        <taxon>Bacillota</taxon>
        <taxon>Tissierellia</taxon>
        <taxon>Tissierellales</taxon>
        <taxon>Peptoniphilaceae</taxon>
        <taxon>Peptoniphilus</taxon>
    </lineage>
</organism>